<reference evidence="2 3" key="1">
    <citation type="submission" date="2014-04" db="EMBL/GenBank/DDBJ databases">
        <authorList>
            <consortium name="DOE Joint Genome Institute"/>
            <person name="Kuo A."/>
            <person name="Gay G."/>
            <person name="Dore J."/>
            <person name="Kohler A."/>
            <person name="Nagy L.G."/>
            <person name="Floudas D."/>
            <person name="Copeland A."/>
            <person name="Barry K.W."/>
            <person name="Cichocki N."/>
            <person name="Veneault-Fourrey C."/>
            <person name="LaButti K."/>
            <person name="Lindquist E.A."/>
            <person name="Lipzen A."/>
            <person name="Lundell T."/>
            <person name="Morin E."/>
            <person name="Murat C."/>
            <person name="Sun H."/>
            <person name="Tunlid A."/>
            <person name="Henrissat B."/>
            <person name="Grigoriev I.V."/>
            <person name="Hibbett D.S."/>
            <person name="Martin F."/>
            <person name="Nordberg H.P."/>
            <person name="Cantor M.N."/>
            <person name="Hua S.X."/>
        </authorList>
    </citation>
    <scope>NUCLEOTIDE SEQUENCE [LARGE SCALE GENOMIC DNA]</scope>
    <source>
        <strain evidence="3">h7</strain>
    </source>
</reference>
<evidence type="ECO:0000256" key="1">
    <source>
        <dbReference type="SAM" id="MobiDB-lite"/>
    </source>
</evidence>
<feature type="region of interest" description="Disordered" evidence="1">
    <location>
        <begin position="42"/>
        <end position="149"/>
    </location>
</feature>
<dbReference type="AlphaFoldDB" id="A0A0C3CA19"/>
<sequence length="149" mass="16832">MARRVNPEEVDDWLNFYVNIFIDQDMIMHYFGGGVGHLKNTPPQQARLDADPGDLNSEEIEVDEDEGEVHGNVAREGLCDVIMNNRELEVADDDEEAGREDNDEDDEDDDNDENDDDNDEENEDEDEGLGRGGEDDDDDKEGDYGYSSP</sequence>
<gene>
    <name evidence="2" type="ORF">M413DRAFT_28273</name>
</gene>
<name>A0A0C3CA19_HEBCY</name>
<keyword evidence="3" id="KW-1185">Reference proteome</keyword>
<dbReference type="EMBL" id="KN831782">
    <property type="protein sequence ID" value="KIM40441.1"/>
    <property type="molecule type" value="Genomic_DNA"/>
</dbReference>
<dbReference type="OrthoDB" id="3267098at2759"/>
<accession>A0A0C3CA19</accession>
<protein>
    <submittedName>
        <fullName evidence="2">Uncharacterized protein</fullName>
    </submittedName>
</protein>
<feature type="compositionally biased region" description="Acidic residues" evidence="1">
    <location>
        <begin position="90"/>
        <end position="127"/>
    </location>
</feature>
<evidence type="ECO:0000313" key="2">
    <source>
        <dbReference type="EMBL" id="KIM40441.1"/>
    </source>
</evidence>
<feature type="compositionally biased region" description="Acidic residues" evidence="1">
    <location>
        <begin position="56"/>
        <end position="67"/>
    </location>
</feature>
<evidence type="ECO:0000313" key="3">
    <source>
        <dbReference type="Proteomes" id="UP000053424"/>
    </source>
</evidence>
<proteinExistence type="predicted"/>
<dbReference type="Proteomes" id="UP000053424">
    <property type="component" value="Unassembled WGS sequence"/>
</dbReference>
<dbReference type="HOGENOM" id="CLU_1749884_0_0_1"/>
<organism evidence="2 3">
    <name type="scientific">Hebeloma cylindrosporum</name>
    <dbReference type="NCBI Taxonomy" id="76867"/>
    <lineage>
        <taxon>Eukaryota</taxon>
        <taxon>Fungi</taxon>
        <taxon>Dikarya</taxon>
        <taxon>Basidiomycota</taxon>
        <taxon>Agaricomycotina</taxon>
        <taxon>Agaricomycetes</taxon>
        <taxon>Agaricomycetidae</taxon>
        <taxon>Agaricales</taxon>
        <taxon>Agaricineae</taxon>
        <taxon>Hymenogastraceae</taxon>
        <taxon>Hebeloma</taxon>
    </lineage>
</organism>
<reference evidence="3" key="2">
    <citation type="submission" date="2015-01" db="EMBL/GenBank/DDBJ databases">
        <title>Evolutionary Origins and Diversification of the Mycorrhizal Mutualists.</title>
        <authorList>
            <consortium name="DOE Joint Genome Institute"/>
            <consortium name="Mycorrhizal Genomics Consortium"/>
            <person name="Kohler A."/>
            <person name="Kuo A."/>
            <person name="Nagy L.G."/>
            <person name="Floudas D."/>
            <person name="Copeland A."/>
            <person name="Barry K.W."/>
            <person name="Cichocki N."/>
            <person name="Veneault-Fourrey C."/>
            <person name="LaButti K."/>
            <person name="Lindquist E.A."/>
            <person name="Lipzen A."/>
            <person name="Lundell T."/>
            <person name="Morin E."/>
            <person name="Murat C."/>
            <person name="Riley R."/>
            <person name="Ohm R."/>
            <person name="Sun H."/>
            <person name="Tunlid A."/>
            <person name="Henrissat B."/>
            <person name="Grigoriev I.V."/>
            <person name="Hibbett D.S."/>
            <person name="Martin F."/>
        </authorList>
    </citation>
    <scope>NUCLEOTIDE SEQUENCE [LARGE SCALE GENOMIC DNA]</scope>
    <source>
        <strain evidence="3">h7</strain>
    </source>
</reference>